<feature type="transmembrane region" description="Helical" evidence="4">
    <location>
        <begin position="362"/>
        <end position="383"/>
    </location>
</feature>
<name>A0ABV8SWP6_9GAMM</name>
<comment type="caution">
    <text evidence="6">The sequence shown here is derived from an EMBL/GenBank/DDBJ whole genome shotgun (WGS) entry which is preliminary data.</text>
</comment>
<gene>
    <name evidence="6" type="ORF">ACFPN2_23140</name>
</gene>
<feature type="domain" description="Major facilitator superfamily (MFS) profile" evidence="5">
    <location>
        <begin position="1"/>
        <end position="388"/>
    </location>
</feature>
<dbReference type="Pfam" id="PF07690">
    <property type="entry name" value="MFS_1"/>
    <property type="match status" value="1"/>
</dbReference>
<feature type="transmembrane region" description="Helical" evidence="4">
    <location>
        <begin position="41"/>
        <end position="61"/>
    </location>
</feature>
<keyword evidence="1 4" id="KW-0812">Transmembrane</keyword>
<feature type="transmembrane region" description="Helical" evidence="4">
    <location>
        <begin position="244"/>
        <end position="263"/>
    </location>
</feature>
<dbReference type="SUPFAM" id="SSF103473">
    <property type="entry name" value="MFS general substrate transporter"/>
    <property type="match status" value="1"/>
</dbReference>
<accession>A0ABV8SWP6</accession>
<dbReference type="InterPro" id="IPR011701">
    <property type="entry name" value="MFS"/>
</dbReference>
<dbReference type="InterPro" id="IPR050327">
    <property type="entry name" value="Proton-linked_MCT"/>
</dbReference>
<keyword evidence="3 4" id="KW-0472">Membrane</keyword>
<dbReference type="PANTHER" id="PTHR11360">
    <property type="entry name" value="MONOCARBOXYLATE TRANSPORTER"/>
    <property type="match status" value="1"/>
</dbReference>
<feature type="transmembrane region" description="Helical" evidence="4">
    <location>
        <begin position="68"/>
        <end position="86"/>
    </location>
</feature>
<dbReference type="InterPro" id="IPR036259">
    <property type="entry name" value="MFS_trans_sf"/>
</dbReference>
<feature type="transmembrane region" description="Helical" evidence="4">
    <location>
        <begin position="297"/>
        <end position="322"/>
    </location>
</feature>
<dbReference type="PROSITE" id="PS50850">
    <property type="entry name" value="MFS"/>
    <property type="match status" value="1"/>
</dbReference>
<evidence type="ECO:0000313" key="7">
    <source>
        <dbReference type="Proteomes" id="UP001595904"/>
    </source>
</evidence>
<proteinExistence type="predicted"/>
<feature type="transmembrane region" description="Helical" evidence="4">
    <location>
        <begin position="126"/>
        <end position="148"/>
    </location>
</feature>
<dbReference type="RefSeq" id="WP_380601023.1">
    <property type="nucleotide sequence ID" value="NZ_JBHSDU010000014.1"/>
</dbReference>
<feature type="transmembrane region" description="Helical" evidence="4">
    <location>
        <begin position="334"/>
        <end position="356"/>
    </location>
</feature>
<evidence type="ECO:0000256" key="2">
    <source>
        <dbReference type="ARBA" id="ARBA00022989"/>
    </source>
</evidence>
<dbReference type="CDD" id="cd17355">
    <property type="entry name" value="MFS_YcxA_like"/>
    <property type="match status" value="1"/>
</dbReference>
<evidence type="ECO:0000256" key="4">
    <source>
        <dbReference type="SAM" id="Phobius"/>
    </source>
</evidence>
<keyword evidence="2 4" id="KW-1133">Transmembrane helix</keyword>
<organism evidence="6 7">
    <name type="scientific">Steroidobacter flavus</name>
    <dbReference type="NCBI Taxonomy" id="1842136"/>
    <lineage>
        <taxon>Bacteria</taxon>
        <taxon>Pseudomonadati</taxon>
        <taxon>Pseudomonadota</taxon>
        <taxon>Gammaproteobacteria</taxon>
        <taxon>Steroidobacterales</taxon>
        <taxon>Steroidobacteraceae</taxon>
        <taxon>Steroidobacter</taxon>
    </lineage>
</organism>
<feature type="transmembrane region" description="Helical" evidence="4">
    <location>
        <begin position="270"/>
        <end position="291"/>
    </location>
</feature>
<dbReference type="InterPro" id="IPR020846">
    <property type="entry name" value="MFS_dom"/>
</dbReference>
<dbReference type="Proteomes" id="UP001595904">
    <property type="component" value="Unassembled WGS sequence"/>
</dbReference>
<evidence type="ECO:0000256" key="1">
    <source>
        <dbReference type="ARBA" id="ARBA00022692"/>
    </source>
</evidence>
<evidence type="ECO:0000259" key="5">
    <source>
        <dbReference type="PROSITE" id="PS50850"/>
    </source>
</evidence>
<dbReference type="Gene3D" id="1.20.1250.20">
    <property type="entry name" value="MFS general substrate transporter like domains"/>
    <property type="match status" value="2"/>
</dbReference>
<sequence>MLLACVAGVAFGSIGFATYSIGAFVKPLEAEFGWGRADVQGAILFSMGLGGIAAPLAGMLIDRFGARLIALTGLIGAGLGFLSAAWATSSIWTFYLAYALVACLGAGSGPVSWTRAIAVQFQKSRGLALGLALSGTGVSAIFVPPYVVSLIENFGWRIGFVGLSLLPVAIALPIAYFFFHPRDTAAPRPGVQATQLPGLTALEALRSYRFWVLMLSIIAMYLGITGIIPNLIPALTDRGYSPSAAAAVQSVFGLAVIFGRLLVGWLIDRYWAPAVAAAVLTPPVIACVIFLNDVPYAAYLFAALLAGLAAGAELDLLAFFTARYFGLRSYARTYSLLYAGVAVAAGIGPAAFAYVYEMTGSYNTSFTLAAILFAIGGPCVLTLGRYPTFTHARSAGAAPVDITTGRGKG</sequence>
<reference evidence="7" key="1">
    <citation type="journal article" date="2019" name="Int. J. Syst. Evol. Microbiol.">
        <title>The Global Catalogue of Microorganisms (GCM) 10K type strain sequencing project: providing services to taxonomists for standard genome sequencing and annotation.</title>
        <authorList>
            <consortium name="The Broad Institute Genomics Platform"/>
            <consortium name="The Broad Institute Genome Sequencing Center for Infectious Disease"/>
            <person name="Wu L."/>
            <person name="Ma J."/>
        </authorList>
    </citation>
    <scope>NUCLEOTIDE SEQUENCE [LARGE SCALE GENOMIC DNA]</scope>
    <source>
        <strain evidence="7">CGMCC 1.10759</strain>
    </source>
</reference>
<evidence type="ECO:0000313" key="6">
    <source>
        <dbReference type="EMBL" id="MFC4311996.1"/>
    </source>
</evidence>
<feature type="transmembrane region" description="Helical" evidence="4">
    <location>
        <begin position="154"/>
        <end position="179"/>
    </location>
</feature>
<dbReference type="PANTHER" id="PTHR11360:SF290">
    <property type="entry name" value="MONOCARBOXYLATE MFS PERMEASE"/>
    <property type="match status" value="1"/>
</dbReference>
<feature type="transmembrane region" description="Helical" evidence="4">
    <location>
        <begin position="210"/>
        <end position="232"/>
    </location>
</feature>
<feature type="transmembrane region" description="Helical" evidence="4">
    <location>
        <begin position="92"/>
        <end position="114"/>
    </location>
</feature>
<evidence type="ECO:0000256" key="3">
    <source>
        <dbReference type="ARBA" id="ARBA00023136"/>
    </source>
</evidence>
<keyword evidence="7" id="KW-1185">Reference proteome</keyword>
<dbReference type="EMBL" id="JBHSDU010000014">
    <property type="protein sequence ID" value="MFC4311996.1"/>
    <property type="molecule type" value="Genomic_DNA"/>
</dbReference>
<protein>
    <submittedName>
        <fullName evidence="6">MFS transporter</fullName>
    </submittedName>
</protein>